<proteinExistence type="predicted"/>
<protein>
    <recommendedName>
        <fullName evidence="3">Dimer Tnp hAT domain-containing protein</fullName>
    </recommendedName>
</protein>
<sequence length="163" mass="18427">MQEPTLEGNLIFIKTHFSFIPNKITFLEKQEVLLADSISSFDEIVKKISETPGSIGKSINTKLNTILKKNTAYGLLKNIKDIISGTCESISNMDQNITVTDIPYFKYAPVSSVDVERSFSTYKTVLADNRRRFTFENLKKTLIVQCNSHCNGKSIEKINLLIK</sequence>
<dbReference type="OrthoDB" id="6625366at2759"/>
<evidence type="ECO:0008006" key="3">
    <source>
        <dbReference type="Google" id="ProtNLM"/>
    </source>
</evidence>
<gene>
    <name evidence="1" type="ORF">FWK35_00032030</name>
</gene>
<keyword evidence="2" id="KW-1185">Reference proteome</keyword>
<dbReference type="EMBL" id="VUJU01007168">
    <property type="protein sequence ID" value="KAF0746556.1"/>
    <property type="molecule type" value="Genomic_DNA"/>
</dbReference>
<dbReference type="Proteomes" id="UP000478052">
    <property type="component" value="Unassembled WGS sequence"/>
</dbReference>
<dbReference type="InterPro" id="IPR012337">
    <property type="entry name" value="RNaseH-like_sf"/>
</dbReference>
<accession>A0A6G0Y0E7</accession>
<reference evidence="1 2" key="1">
    <citation type="submission" date="2019-08" db="EMBL/GenBank/DDBJ databases">
        <title>Whole genome of Aphis craccivora.</title>
        <authorList>
            <person name="Voronova N.V."/>
            <person name="Shulinski R.S."/>
            <person name="Bandarenka Y.V."/>
            <person name="Zhorov D.G."/>
            <person name="Warner D."/>
        </authorList>
    </citation>
    <scope>NUCLEOTIDE SEQUENCE [LARGE SCALE GENOMIC DNA]</scope>
    <source>
        <strain evidence="1">180601</strain>
        <tissue evidence="1">Whole Body</tissue>
    </source>
</reference>
<evidence type="ECO:0000313" key="1">
    <source>
        <dbReference type="EMBL" id="KAF0746556.1"/>
    </source>
</evidence>
<dbReference type="SUPFAM" id="SSF53098">
    <property type="entry name" value="Ribonuclease H-like"/>
    <property type="match status" value="1"/>
</dbReference>
<name>A0A6G0Y0E7_APHCR</name>
<organism evidence="1 2">
    <name type="scientific">Aphis craccivora</name>
    <name type="common">Cowpea aphid</name>
    <dbReference type="NCBI Taxonomy" id="307492"/>
    <lineage>
        <taxon>Eukaryota</taxon>
        <taxon>Metazoa</taxon>
        <taxon>Ecdysozoa</taxon>
        <taxon>Arthropoda</taxon>
        <taxon>Hexapoda</taxon>
        <taxon>Insecta</taxon>
        <taxon>Pterygota</taxon>
        <taxon>Neoptera</taxon>
        <taxon>Paraneoptera</taxon>
        <taxon>Hemiptera</taxon>
        <taxon>Sternorrhyncha</taxon>
        <taxon>Aphidomorpha</taxon>
        <taxon>Aphidoidea</taxon>
        <taxon>Aphididae</taxon>
        <taxon>Aphidini</taxon>
        <taxon>Aphis</taxon>
        <taxon>Aphis</taxon>
    </lineage>
</organism>
<comment type="caution">
    <text evidence="1">The sequence shown here is derived from an EMBL/GenBank/DDBJ whole genome shotgun (WGS) entry which is preliminary data.</text>
</comment>
<evidence type="ECO:0000313" key="2">
    <source>
        <dbReference type="Proteomes" id="UP000478052"/>
    </source>
</evidence>
<dbReference type="AlphaFoldDB" id="A0A6G0Y0E7"/>